<keyword evidence="9 10" id="KW-1208">Phospholipid metabolism</keyword>
<dbReference type="RefSeq" id="WP_312641385.1">
    <property type="nucleotide sequence ID" value="NZ_CP116967.1"/>
</dbReference>
<feature type="transmembrane region" description="Helical" evidence="10">
    <location>
        <begin position="178"/>
        <end position="211"/>
    </location>
</feature>
<comment type="function">
    <text evidence="10">Catalyzes the transfer of an acyl group from acyl-phosphate (acyl-PO(4)) to glycerol-3-phosphate (G3P) to form lysophosphatidic acid (LPA). This enzyme utilizes acyl-phosphate as fatty acyl donor, but not acyl-CoA or acyl-ACP.</text>
</comment>
<comment type="similarity">
    <text evidence="10">Belongs to the PlsY family.</text>
</comment>
<feature type="transmembrane region" description="Helical" evidence="10">
    <location>
        <begin position="37"/>
        <end position="61"/>
    </location>
</feature>
<comment type="subcellular location">
    <subcellularLocation>
        <location evidence="10">Cell membrane</location>
        <topology evidence="10">Multi-pass membrane protein</topology>
    </subcellularLocation>
</comment>
<dbReference type="GO" id="GO:0008654">
    <property type="term" value="P:phospholipid biosynthetic process"/>
    <property type="evidence" value="ECO:0007669"/>
    <property type="project" value="UniProtKB-UniRule"/>
</dbReference>
<evidence type="ECO:0000256" key="4">
    <source>
        <dbReference type="ARBA" id="ARBA00022692"/>
    </source>
</evidence>
<comment type="catalytic activity">
    <reaction evidence="10">
        <text>an acyl phosphate + sn-glycerol 3-phosphate = a 1-acyl-sn-glycero-3-phosphate + phosphate</text>
        <dbReference type="Rhea" id="RHEA:34075"/>
        <dbReference type="ChEBI" id="CHEBI:43474"/>
        <dbReference type="ChEBI" id="CHEBI:57597"/>
        <dbReference type="ChEBI" id="CHEBI:57970"/>
        <dbReference type="ChEBI" id="CHEBI:59918"/>
        <dbReference type="EC" id="2.3.1.275"/>
    </reaction>
</comment>
<dbReference type="PANTHER" id="PTHR30309">
    <property type="entry name" value="INNER MEMBRANE PROTEIN YGIH"/>
    <property type="match status" value="1"/>
</dbReference>
<evidence type="ECO:0000256" key="2">
    <source>
        <dbReference type="ARBA" id="ARBA00022516"/>
    </source>
</evidence>
<keyword evidence="7 10" id="KW-0472">Membrane</keyword>
<feature type="transmembrane region" description="Helical" evidence="10">
    <location>
        <begin position="113"/>
        <end position="135"/>
    </location>
</feature>
<dbReference type="GO" id="GO:0005886">
    <property type="term" value="C:plasma membrane"/>
    <property type="evidence" value="ECO:0007669"/>
    <property type="project" value="UniProtKB-SubCell"/>
</dbReference>
<keyword evidence="11" id="KW-0012">Acyltransferase</keyword>
<dbReference type="SMART" id="SM01207">
    <property type="entry name" value="G3P_acyltransf"/>
    <property type="match status" value="1"/>
</dbReference>
<dbReference type="PANTHER" id="PTHR30309:SF0">
    <property type="entry name" value="GLYCEROL-3-PHOSPHATE ACYLTRANSFERASE-RELATED"/>
    <property type="match status" value="1"/>
</dbReference>
<evidence type="ECO:0000256" key="1">
    <source>
        <dbReference type="ARBA" id="ARBA00022475"/>
    </source>
</evidence>
<keyword evidence="2 10" id="KW-0444">Lipid biosynthesis</keyword>
<keyword evidence="8 10" id="KW-0594">Phospholipid biosynthesis</keyword>
<dbReference type="Pfam" id="PF02660">
    <property type="entry name" value="G3P_acyltransf"/>
    <property type="match status" value="1"/>
</dbReference>
<dbReference type="InterPro" id="IPR003811">
    <property type="entry name" value="G3P_acylTferase_PlsY"/>
</dbReference>
<organism evidence="11 12">
    <name type="scientific">Candidatus Nitrospira allomarina</name>
    <dbReference type="NCBI Taxonomy" id="3020900"/>
    <lineage>
        <taxon>Bacteria</taxon>
        <taxon>Pseudomonadati</taxon>
        <taxon>Nitrospirota</taxon>
        <taxon>Nitrospiria</taxon>
        <taxon>Nitrospirales</taxon>
        <taxon>Nitrospiraceae</taxon>
        <taxon>Nitrospira</taxon>
    </lineage>
</organism>
<evidence type="ECO:0000256" key="3">
    <source>
        <dbReference type="ARBA" id="ARBA00022679"/>
    </source>
</evidence>
<keyword evidence="6 10" id="KW-0443">Lipid metabolism</keyword>
<evidence type="ECO:0000256" key="7">
    <source>
        <dbReference type="ARBA" id="ARBA00023136"/>
    </source>
</evidence>
<dbReference type="GO" id="GO:0043772">
    <property type="term" value="F:acyl-phosphate glycerol-3-phosphate acyltransferase activity"/>
    <property type="evidence" value="ECO:0007669"/>
    <property type="project" value="UniProtKB-UniRule"/>
</dbReference>
<accession>A0AA96JR58</accession>
<reference evidence="11 12" key="1">
    <citation type="submission" date="2023-01" db="EMBL/GenBank/DDBJ databases">
        <title>Cultivation and genomic characterization of new, ubiquitous marine nitrite-oxidizing bacteria from the Nitrospirales.</title>
        <authorList>
            <person name="Mueller A.J."/>
            <person name="Daebeler A."/>
            <person name="Herbold C.W."/>
            <person name="Kirkegaard R.H."/>
            <person name="Daims H."/>
        </authorList>
    </citation>
    <scope>NUCLEOTIDE SEQUENCE [LARGE SCALE GENOMIC DNA]</scope>
    <source>
        <strain evidence="11 12">VA</strain>
    </source>
</reference>
<dbReference type="EMBL" id="CP116967">
    <property type="protein sequence ID" value="WNM57192.1"/>
    <property type="molecule type" value="Genomic_DNA"/>
</dbReference>
<dbReference type="KEGG" id="nall:PP769_14570"/>
<keyword evidence="5 10" id="KW-1133">Transmembrane helix</keyword>
<protein>
    <recommendedName>
        <fullName evidence="10">Glycerol-3-phosphate acyltransferase</fullName>
    </recommendedName>
    <alternativeName>
        <fullName evidence="10">Acyl-PO4 G3P acyltransferase</fullName>
    </alternativeName>
    <alternativeName>
        <fullName evidence="10">Acyl-phosphate--glycerol-3-phosphate acyltransferase</fullName>
    </alternativeName>
    <alternativeName>
        <fullName evidence="10">G3P acyltransferase</fullName>
        <shortName evidence="10">GPAT</shortName>
        <ecNumber evidence="10">2.3.1.275</ecNumber>
    </alternativeName>
    <alternativeName>
        <fullName evidence="10">Lysophosphatidic acid synthase</fullName>
        <shortName evidence="10">LPA synthase</shortName>
    </alternativeName>
</protein>
<dbReference type="EC" id="2.3.1.275" evidence="10"/>
<keyword evidence="1 10" id="KW-1003">Cell membrane</keyword>
<evidence type="ECO:0000256" key="5">
    <source>
        <dbReference type="ARBA" id="ARBA00022989"/>
    </source>
</evidence>
<name>A0AA96JR58_9BACT</name>
<dbReference type="AlphaFoldDB" id="A0AA96JR58"/>
<evidence type="ECO:0000256" key="8">
    <source>
        <dbReference type="ARBA" id="ARBA00023209"/>
    </source>
</evidence>
<dbReference type="NCBIfam" id="TIGR00023">
    <property type="entry name" value="glycerol-3-phosphate 1-O-acyltransferase PlsY"/>
    <property type="match status" value="1"/>
</dbReference>
<keyword evidence="12" id="KW-1185">Reference proteome</keyword>
<evidence type="ECO:0000313" key="11">
    <source>
        <dbReference type="EMBL" id="WNM57192.1"/>
    </source>
</evidence>
<evidence type="ECO:0000313" key="12">
    <source>
        <dbReference type="Proteomes" id="UP001302719"/>
    </source>
</evidence>
<comment type="subunit">
    <text evidence="10">Probably interacts with PlsX.</text>
</comment>
<feature type="transmembrane region" description="Helical" evidence="10">
    <location>
        <begin position="147"/>
        <end position="172"/>
    </location>
</feature>
<comment type="pathway">
    <text evidence="10">Lipid metabolism; phospholipid metabolism.</text>
</comment>
<evidence type="ECO:0000256" key="9">
    <source>
        <dbReference type="ARBA" id="ARBA00023264"/>
    </source>
</evidence>
<gene>
    <name evidence="10 11" type="primary">plsY</name>
    <name evidence="11" type="ORF">PP769_14570</name>
</gene>
<proteinExistence type="inferred from homology"/>
<keyword evidence="4 10" id="KW-0812">Transmembrane</keyword>
<dbReference type="HAMAP" id="MF_01043">
    <property type="entry name" value="PlsY"/>
    <property type="match status" value="1"/>
</dbReference>
<evidence type="ECO:0000256" key="10">
    <source>
        <dbReference type="HAMAP-Rule" id="MF_01043"/>
    </source>
</evidence>
<sequence>MPCFSLYFPAGDISCKSLRKLVHNIGRSVHKSLGMELYLLGVVGAYLLGSIPFGLVISRIFGADDPRTHGSQNIGFTNVLRVSGKKVGILTLIGDLGKGTVATVVAGFVGFPWLWILVIGFSVILGHIFSIFLGFKGGKGVATALGAILGIHPLIGWLLVGIWLGAVLVFGYSSGGALLAFSVFPFLAYFMTFDFYFCLFAFGVSAVIFFCHKENILRLRQGTESKMRLFSI</sequence>
<evidence type="ECO:0000256" key="6">
    <source>
        <dbReference type="ARBA" id="ARBA00023098"/>
    </source>
</evidence>
<dbReference type="Proteomes" id="UP001302719">
    <property type="component" value="Chromosome"/>
</dbReference>
<keyword evidence="3 10" id="KW-0808">Transferase</keyword>